<reference evidence="1 2" key="1">
    <citation type="submission" date="2016-10" db="EMBL/GenBank/DDBJ databases">
        <title>Draft genome sequences of four alkaliphilic bacteria belonging to the Anaerobacillus genus.</title>
        <authorList>
            <person name="Bassil N.M."/>
            <person name="Lloyd J.R."/>
        </authorList>
    </citation>
    <scope>NUCLEOTIDE SEQUENCE [LARGE SCALE GENOMIC DNA]</scope>
    <source>
        <strain evidence="1 2">DSM 22531</strain>
    </source>
</reference>
<evidence type="ECO:0000313" key="2">
    <source>
        <dbReference type="Proteomes" id="UP000180057"/>
    </source>
</evidence>
<keyword evidence="2" id="KW-1185">Reference proteome</keyword>
<dbReference type="EMBL" id="MLQS01000001">
    <property type="protein sequence ID" value="OIJ22040.1"/>
    <property type="molecule type" value="Genomic_DNA"/>
</dbReference>
<gene>
    <name evidence="1" type="ORF">BKP45_05015</name>
</gene>
<dbReference type="RefSeq" id="WP_071388610.1">
    <property type="nucleotide sequence ID" value="NZ_MLQS01000001.1"/>
</dbReference>
<dbReference type="AlphaFoldDB" id="A0A1S2MBT2"/>
<protein>
    <submittedName>
        <fullName evidence="1">Uncharacterized protein</fullName>
    </submittedName>
</protein>
<accession>A0A1S2MBT2</accession>
<dbReference type="Proteomes" id="UP000180057">
    <property type="component" value="Unassembled WGS sequence"/>
</dbReference>
<sequence>MFNIGDKVYFINPHYTDTRLTEGTILSKQRFLRIFYYYYEVLHVDSKGVHRIYICNHTTLYKLSFIKEHRFIDV</sequence>
<organism evidence="1 2">
    <name type="scientific">Anaerobacillus alkalidiazotrophicus</name>
    <dbReference type="NCBI Taxonomy" id="472963"/>
    <lineage>
        <taxon>Bacteria</taxon>
        <taxon>Bacillati</taxon>
        <taxon>Bacillota</taxon>
        <taxon>Bacilli</taxon>
        <taxon>Bacillales</taxon>
        <taxon>Bacillaceae</taxon>
        <taxon>Anaerobacillus</taxon>
    </lineage>
</organism>
<evidence type="ECO:0000313" key="1">
    <source>
        <dbReference type="EMBL" id="OIJ22040.1"/>
    </source>
</evidence>
<comment type="caution">
    <text evidence="1">The sequence shown here is derived from an EMBL/GenBank/DDBJ whole genome shotgun (WGS) entry which is preliminary data.</text>
</comment>
<proteinExistence type="predicted"/>
<dbReference type="STRING" id="472963.BKP45_05015"/>
<name>A0A1S2MBT2_9BACI</name>